<sequence>MNLLLKLFLLVMASNAAYTDGFSGMMNLYQDINYRHQLALFTFSKSNKCFNMACGVYYHSLSSVKWSGLPSTASYAGSSSARLVFYDKPGCKGASKSYKTSRGNVMSFVTEGFNDLTGSFMVLQTSQKIENGITSLCRLESSALGESLNATNSTQM</sequence>
<gene>
    <name evidence="2" type="ORF">V7S43_005770</name>
</gene>
<proteinExistence type="predicted"/>
<evidence type="ECO:0000313" key="2">
    <source>
        <dbReference type="EMBL" id="KAL3669374.1"/>
    </source>
</evidence>
<evidence type="ECO:0000313" key="3">
    <source>
        <dbReference type="Proteomes" id="UP001632037"/>
    </source>
</evidence>
<keyword evidence="1" id="KW-0732">Signal</keyword>
<protein>
    <submittedName>
        <fullName evidence="2">Uncharacterized protein</fullName>
    </submittedName>
</protein>
<dbReference type="Proteomes" id="UP001632037">
    <property type="component" value="Unassembled WGS sequence"/>
</dbReference>
<keyword evidence="3" id="KW-1185">Reference proteome</keyword>
<evidence type="ECO:0000256" key="1">
    <source>
        <dbReference type="SAM" id="SignalP"/>
    </source>
</evidence>
<reference evidence="2 3" key="1">
    <citation type="submission" date="2024-09" db="EMBL/GenBank/DDBJ databases">
        <title>Genome sequencing and assembly of Phytophthora oleae, isolate VK10A, causative agent of rot of olive drupes.</title>
        <authorList>
            <person name="Conti Taguali S."/>
            <person name="Riolo M."/>
            <person name="La Spada F."/>
            <person name="Cacciola S.O."/>
            <person name="Dionisio G."/>
        </authorList>
    </citation>
    <scope>NUCLEOTIDE SEQUENCE [LARGE SCALE GENOMIC DNA]</scope>
    <source>
        <strain evidence="2 3">VK10A</strain>
    </source>
</reference>
<name>A0ABD3FSX6_9STRA</name>
<dbReference type="Gene3D" id="2.60.20.10">
    <property type="entry name" value="Crystallins"/>
    <property type="match status" value="1"/>
</dbReference>
<accession>A0ABD3FSX6</accession>
<dbReference type="EMBL" id="JBIMZQ010000009">
    <property type="protein sequence ID" value="KAL3669374.1"/>
    <property type="molecule type" value="Genomic_DNA"/>
</dbReference>
<feature type="signal peptide" evidence="1">
    <location>
        <begin position="1"/>
        <end position="21"/>
    </location>
</feature>
<dbReference type="AlphaFoldDB" id="A0ABD3FSX6"/>
<organism evidence="2 3">
    <name type="scientific">Phytophthora oleae</name>
    <dbReference type="NCBI Taxonomy" id="2107226"/>
    <lineage>
        <taxon>Eukaryota</taxon>
        <taxon>Sar</taxon>
        <taxon>Stramenopiles</taxon>
        <taxon>Oomycota</taxon>
        <taxon>Peronosporomycetes</taxon>
        <taxon>Peronosporales</taxon>
        <taxon>Peronosporaceae</taxon>
        <taxon>Phytophthora</taxon>
    </lineage>
</organism>
<feature type="chain" id="PRO_5044890906" evidence="1">
    <location>
        <begin position="22"/>
        <end position="156"/>
    </location>
</feature>
<comment type="caution">
    <text evidence="2">The sequence shown here is derived from an EMBL/GenBank/DDBJ whole genome shotgun (WGS) entry which is preliminary data.</text>
</comment>